<dbReference type="Pfam" id="PF05958">
    <property type="entry name" value="tRNA_U5-meth_tr"/>
    <property type="match status" value="1"/>
</dbReference>
<dbReference type="PROSITE" id="PS01230">
    <property type="entry name" value="TRMA_1"/>
    <property type="match status" value="1"/>
</dbReference>
<dbReference type="AlphaFoldDB" id="A0A4Q1CIS4"/>
<organism evidence="7 8">
    <name type="scientific">Lacibacter luteus</name>
    <dbReference type="NCBI Taxonomy" id="2508719"/>
    <lineage>
        <taxon>Bacteria</taxon>
        <taxon>Pseudomonadati</taxon>
        <taxon>Bacteroidota</taxon>
        <taxon>Chitinophagia</taxon>
        <taxon>Chitinophagales</taxon>
        <taxon>Chitinophagaceae</taxon>
        <taxon>Lacibacter</taxon>
    </lineage>
</organism>
<name>A0A4Q1CIS4_9BACT</name>
<dbReference type="PROSITE" id="PS51687">
    <property type="entry name" value="SAM_MT_RNA_M5U"/>
    <property type="match status" value="1"/>
</dbReference>
<accession>A0A4Q1CIS4</accession>
<dbReference type="Pfam" id="PF01938">
    <property type="entry name" value="TRAM"/>
    <property type="match status" value="1"/>
</dbReference>
<dbReference type="InterPro" id="IPR030390">
    <property type="entry name" value="MeTrfase_TrmA_AS"/>
</dbReference>
<dbReference type="Gene3D" id="2.40.50.1070">
    <property type="match status" value="1"/>
</dbReference>
<feature type="active site" description="Nucleophile" evidence="4">
    <location>
        <position position="447"/>
    </location>
</feature>
<dbReference type="SUPFAM" id="SSF50249">
    <property type="entry name" value="Nucleic acid-binding proteins"/>
    <property type="match status" value="1"/>
</dbReference>
<comment type="similarity">
    <text evidence="4">Belongs to the class I-like SAM-binding methyltransferase superfamily. RNA M5U methyltransferase family.</text>
</comment>
<dbReference type="PANTHER" id="PTHR11061:SF30">
    <property type="entry name" value="TRNA (URACIL(54)-C(5))-METHYLTRANSFERASE"/>
    <property type="match status" value="1"/>
</dbReference>
<feature type="active site" evidence="5">
    <location>
        <position position="447"/>
    </location>
</feature>
<dbReference type="Gene3D" id="3.40.50.150">
    <property type="entry name" value="Vaccinia Virus protein VP39"/>
    <property type="match status" value="1"/>
</dbReference>
<evidence type="ECO:0000313" key="8">
    <source>
        <dbReference type="Proteomes" id="UP000290204"/>
    </source>
</evidence>
<gene>
    <name evidence="7" type="primary">rlmD</name>
    <name evidence="7" type="ORF">ESA94_08395</name>
</gene>
<dbReference type="PROSITE" id="PS50926">
    <property type="entry name" value="TRAM"/>
    <property type="match status" value="1"/>
</dbReference>
<dbReference type="InterPro" id="IPR010280">
    <property type="entry name" value="U5_MeTrfase_fam"/>
</dbReference>
<keyword evidence="3 4" id="KW-0949">S-adenosyl-L-methionine</keyword>
<feature type="domain" description="TRAM" evidence="6">
    <location>
        <begin position="11"/>
        <end position="69"/>
    </location>
</feature>
<protein>
    <submittedName>
        <fullName evidence="7">23S rRNA (Uracil(1939)-C(5))-methyltransferase RlmD</fullName>
        <ecNumber evidence="7">2.1.1.190</ecNumber>
    </submittedName>
</protein>
<dbReference type="InterPro" id="IPR002792">
    <property type="entry name" value="TRAM_dom"/>
</dbReference>
<dbReference type="InterPro" id="IPR012340">
    <property type="entry name" value="NA-bd_OB-fold"/>
</dbReference>
<dbReference type="GO" id="GO:0070475">
    <property type="term" value="P:rRNA base methylation"/>
    <property type="evidence" value="ECO:0007669"/>
    <property type="project" value="TreeGrafter"/>
</dbReference>
<keyword evidence="2 4" id="KW-0808">Transferase</keyword>
<evidence type="ECO:0000256" key="2">
    <source>
        <dbReference type="ARBA" id="ARBA00022679"/>
    </source>
</evidence>
<dbReference type="PANTHER" id="PTHR11061">
    <property type="entry name" value="RNA M5U METHYLTRANSFERASE"/>
    <property type="match status" value="1"/>
</dbReference>
<dbReference type="PROSITE" id="PS01231">
    <property type="entry name" value="TRMA_2"/>
    <property type="match status" value="1"/>
</dbReference>
<evidence type="ECO:0000256" key="4">
    <source>
        <dbReference type="PROSITE-ProRule" id="PRU01024"/>
    </source>
</evidence>
<dbReference type="EMBL" id="SDHW01000002">
    <property type="protein sequence ID" value="RXK60479.1"/>
    <property type="molecule type" value="Genomic_DNA"/>
</dbReference>
<reference evidence="7 8" key="1">
    <citation type="submission" date="2019-01" db="EMBL/GenBank/DDBJ databases">
        <title>Lacibacter sp. strain TTM-7.</title>
        <authorList>
            <person name="Chen W.-M."/>
        </authorList>
    </citation>
    <scope>NUCLEOTIDE SEQUENCE [LARGE SCALE GENOMIC DNA]</scope>
    <source>
        <strain evidence="7 8">TTM-7</strain>
    </source>
</reference>
<keyword evidence="8" id="KW-1185">Reference proteome</keyword>
<dbReference type="EC" id="2.1.1.190" evidence="7"/>
<dbReference type="OrthoDB" id="9804590at2"/>
<evidence type="ECO:0000256" key="1">
    <source>
        <dbReference type="ARBA" id="ARBA00022603"/>
    </source>
</evidence>
<dbReference type="SUPFAM" id="SSF53335">
    <property type="entry name" value="S-adenosyl-L-methionine-dependent methyltransferases"/>
    <property type="match status" value="1"/>
</dbReference>
<proteinExistence type="inferred from homology"/>
<dbReference type="InterPro" id="IPR029063">
    <property type="entry name" value="SAM-dependent_MTases_sf"/>
</dbReference>
<dbReference type="FunFam" id="3.40.50.150:FF:000009">
    <property type="entry name" value="23S rRNA (Uracil(1939)-C(5))-methyltransferase RlmD"/>
    <property type="match status" value="1"/>
</dbReference>
<dbReference type="Proteomes" id="UP000290204">
    <property type="component" value="Unassembled WGS sequence"/>
</dbReference>
<keyword evidence="1 4" id="KW-0489">Methyltransferase</keyword>
<dbReference type="Gene3D" id="2.40.50.140">
    <property type="entry name" value="Nucleic acid-binding proteins"/>
    <property type="match status" value="1"/>
</dbReference>
<feature type="binding site" evidence="4">
    <location>
        <position position="321"/>
    </location>
    <ligand>
        <name>S-adenosyl-L-methionine</name>
        <dbReference type="ChEBI" id="CHEBI:59789"/>
    </ligand>
</feature>
<evidence type="ECO:0000259" key="6">
    <source>
        <dbReference type="PROSITE" id="PS50926"/>
    </source>
</evidence>
<comment type="caution">
    <text evidence="7">The sequence shown here is derived from an EMBL/GenBank/DDBJ whole genome shotgun (WGS) entry which is preliminary data.</text>
</comment>
<dbReference type="InterPro" id="IPR030391">
    <property type="entry name" value="MeTrfase_TrmA_CS"/>
</dbReference>
<feature type="binding site" evidence="4">
    <location>
        <position position="420"/>
    </location>
    <ligand>
        <name>S-adenosyl-L-methionine</name>
        <dbReference type="ChEBI" id="CHEBI:59789"/>
    </ligand>
</feature>
<evidence type="ECO:0000313" key="7">
    <source>
        <dbReference type="EMBL" id="RXK60479.1"/>
    </source>
</evidence>
<evidence type="ECO:0000256" key="3">
    <source>
        <dbReference type="ARBA" id="ARBA00022691"/>
    </source>
</evidence>
<sequence length="490" mass="55740">MVCYLCAVRKKQKIRILEQVTVEDYAAEGKSIARVDGKVIFIEGAVPGDVVNIQLGKSKKDWAEGKAVHFHSYSPQRTSPFCEHFGLCGGCKWQMLPYEQQIAYKQREVEQNLKRIGRIELPEMLPIVGAKQTKYYRNKLEYTFSSKRYLTREELLERDKQREAQPEGGEAESTAAPDVALGYHVPKIFDKVIDIHTCYLQQEPNNAIRNFVREFAKKNGFSFYDIKAHEGWLRTMIFRMTTTGEVMVNITFGYDDVPNRELLFKALLDEFPEITTLLYTINPKWNDTIYDLQPQTYFGSGYVTEKLEEFVFKIGPKSFFQTNTKQGEELYKVTRAFAKLTGNEVLYDLYCGTGSIGIFCSRGAKKIIGVEAVAEAIEDAKQNAAANGLTNTSFYAGDVIDICNDAFFAAHGRPDVIITDPPRAGMHEKLVKKLLEIEAPRIVYVSCNPSTQARDLQLLNEKYVVEQLQPVDMFPHTHHIENVAALVLRS</sequence>
<feature type="binding site" evidence="4">
    <location>
        <position position="371"/>
    </location>
    <ligand>
        <name>S-adenosyl-L-methionine</name>
        <dbReference type="ChEBI" id="CHEBI:59789"/>
    </ligand>
</feature>
<dbReference type="GO" id="GO:0070041">
    <property type="term" value="F:rRNA (uridine-C5-)-methyltransferase activity"/>
    <property type="evidence" value="ECO:0007669"/>
    <property type="project" value="TreeGrafter"/>
</dbReference>
<dbReference type="NCBIfam" id="TIGR00479">
    <property type="entry name" value="rumA"/>
    <property type="match status" value="1"/>
</dbReference>
<dbReference type="RefSeq" id="WP_129130439.1">
    <property type="nucleotide sequence ID" value="NZ_SDHW01000002.1"/>
</dbReference>
<feature type="binding site" evidence="4">
    <location>
        <position position="350"/>
    </location>
    <ligand>
        <name>S-adenosyl-L-methionine</name>
        <dbReference type="ChEBI" id="CHEBI:59789"/>
    </ligand>
</feature>
<evidence type="ECO:0000256" key="5">
    <source>
        <dbReference type="PROSITE-ProRule" id="PRU10015"/>
    </source>
</evidence>
<dbReference type="CDD" id="cd02440">
    <property type="entry name" value="AdoMet_MTases"/>
    <property type="match status" value="1"/>
</dbReference>